<sequence>MGGLHLVPIVKDFKGKFGCCLTFL</sequence>
<dbReference type="EMBL" id="GBXM01094133">
    <property type="protein sequence ID" value="JAH14444.1"/>
    <property type="molecule type" value="Transcribed_RNA"/>
</dbReference>
<reference evidence="1" key="1">
    <citation type="submission" date="2014-11" db="EMBL/GenBank/DDBJ databases">
        <authorList>
            <person name="Amaro Gonzalez C."/>
        </authorList>
    </citation>
    <scope>NUCLEOTIDE SEQUENCE</scope>
</reference>
<reference evidence="1" key="2">
    <citation type="journal article" date="2015" name="Fish Shellfish Immunol.">
        <title>Early steps in the European eel (Anguilla anguilla)-Vibrio vulnificus interaction in the gills: Role of the RtxA13 toxin.</title>
        <authorList>
            <person name="Callol A."/>
            <person name="Pajuelo D."/>
            <person name="Ebbesson L."/>
            <person name="Teles M."/>
            <person name="MacKenzie S."/>
            <person name="Amaro C."/>
        </authorList>
    </citation>
    <scope>NUCLEOTIDE SEQUENCE</scope>
</reference>
<accession>A0A0E9QCD4</accession>
<proteinExistence type="predicted"/>
<protein>
    <submittedName>
        <fullName evidence="1">Uncharacterized protein</fullName>
    </submittedName>
</protein>
<evidence type="ECO:0000313" key="1">
    <source>
        <dbReference type="EMBL" id="JAH14444.1"/>
    </source>
</evidence>
<organism evidence="1">
    <name type="scientific">Anguilla anguilla</name>
    <name type="common">European freshwater eel</name>
    <name type="synonym">Muraena anguilla</name>
    <dbReference type="NCBI Taxonomy" id="7936"/>
    <lineage>
        <taxon>Eukaryota</taxon>
        <taxon>Metazoa</taxon>
        <taxon>Chordata</taxon>
        <taxon>Craniata</taxon>
        <taxon>Vertebrata</taxon>
        <taxon>Euteleostomi</taxon>
        <taxon>Actinopterygii</taxon>
        <taxon>Neopterygii</taxon>
        <taxon>Teleostei</taxon>
        <taxon>Anguilliformes</taxon>
        <taxon>Anguillidae</taxon>
        <taxon>Anguilla</taxon>
    </lineage>
</organism>
<name>A0A0E9QCD4_ANGAN</name>
<dbReference type="AlphaFoldDB" id="A0A0E9QCD4"/>